<dbReference type="AlphaFoldDB" id="A0A498LEW6"/>
<evidence type="ECO:0000256" key="3">
    <source>
        <dbReference type="ARBA" id="ARBA00022448"/>
    </source>
</evidence>
<protein>
    <submittedName>
        <fullName evidence="13">Solute carrier family 25 member 35 isoform X2</fullName>
    </submittedName>
</protein>
<evidence type="ECO:0000256" key="4">
    <source>
        <dbReference type="ARBA" id="ARBA00022692"/>
    </source>
</evidence>
<evidence type="ECO:0000313" key="15">
    <source>
        <dbReference type="Proteomes" id="UP000290572"/>
    </source>
</evidence>
<keyword evidence="3" id="KW-0813">Transport</keyword>
<dbReference type="GO" id="GO:0005743">
    <property type="term" value="C:mitochondrial inner membrane"/>
    <property type="evidence" value="ECO:0007669"/>
    <property type="project" value="UniProtKB-SubCell"/>
</dbReference>
<keyword evidence="15" id="KW-1185">Reference proteome</keyword>
<feature type="transmembrane region" description="Helical" evidence="11">
    <location>
        <begin position="719"/>
        <end position="740"/>
    </location>
</feature>
<dbReference type="SUPFAM" id="SSF48371">
    <property type="entry name" value="ARM repeat"/>
    <property type="match status" value="1"/>
</dbReference>
<accession>A0A498LEW6</accession>
<dbReference type="SUPFAM" id="SSF103506">
    <property type="entry name" value="Mitochondrial carrier"/>
    <property type="match status" value="1"/>
</dbReference>
<evidence type="ECO:0000256" key="2">
    <source>
        <dbReference type="ARBA" id="ARBA00006375"/>
    </source>
</evidence>
<dbReference type="EMBL" id="QBIY01012743">
    <property type="protein sequence ID" value="RXN17505.1"/>
    <property type="molecule type" value="Genomic_DNA"/>
</dbReference>
<keyword evidence="8" id="KW-0496">Mitochondrion</keyword>
<dbReference type="Gene3D" id="1.25.10.10">
    <property type="entry name" value="Leucine-rich Repeat Variant"/>
    <property type="match status" value="1"/>
</dbReference>
<reference evidence="13 15" key="1">
    <citation type="submission" date="2018-03" db="EMBL/GenBank/DDBJ databases">
        <title>Draft genome sequence of Rohu Carp (Labeo rohita).</title>
        <authorList>
            <person name="Das P."/>
            <person name="Kushwaha B."/>
            <person name="Joshi C.G."/>
            <person name="Kumar D."/>
            <person name="Nagpure N.S."/>
            <person name="Sahoo L."/>
            <person name="Das S.P."/>
            <person name="Bit A."/>
            <person name="Patnaik S."/>
            <person name="Meher P.K."/>
            <person name="Jayasankar P."/>
            <person name="Koringa P.G."/>
            <person name="Patel N.V."/>
            <person name="Hinsu A.T."/>
            <person name="Kumar R."/>
            <person name="Pandey M."/>
            <person name="Agarwal S."/>
            <person name="Srivastava S."/>
            <person name="Singh M."/>
            <person name="Iquebal M.A."/>
            <person name="Jaiswal S."/>
            <person name="Angadi U.B."/>
            <person name="Kumar N."/>
            <person name="Raza M."/>
            <person name="Shah T.M."/>
            <person name="Rai A."/>
            <person name="Jena J.K."/>
        </authorList>
    </citation>
    <scope>NUCLEOTIDE SEQUENCE [LARGE SCALE GENOMIC DNA]</scope>
    <source>
        <strain evidence="13">DASCIFA01</strain>
        <tissue evidence="13">Testis</tissue>
    </source>
</reference>
<dbReference type="Pfam" id="PF00153">
    <property type="entry name" value="Mito_carr"/>
    <property type="match status" value="2"/>
</dbReference>
<dbReference type="Proteomes" id="UP000290572">
    <property type="component" value="Unassembled WGS sequence"/>
</dbReference>
<dbReference type="InterPro" id="IPR013783">
    <property type="entry name" value="Ig-like_fold"/>
</dbReference>
<evidence type="ECO:0000256" key="9">
    <source>
        <dbReference type="ARBA" id="ARBA00023136"/>
    </source>
</evidence>
<evidence type="ECO:0000313" key="13">
    <source>
        <dbReference type="EMBL" id="RXN06818.1"/>
    </source>
</evidence>
<organism evidence="13 15">
    <name type="scientific">Labeo rohita</name>
    <name type="common">Indian major carp</name>
    <name type="synonym">Cyprinus rohita</name>
    <dbReference type="NCBI Taxonomy" id="84645"/>
    <lineage>
        <taxon>Eukaryota</taxon>
        <taxon>Metazoa</taxon>
        <taxon>Chordata</taxon>
        <taxon>Craniata</taxon>
        <taxon>Vertebrata</taxon>
        <taxon>Euteleostomi</taxon>
        <taxon>Actinopterygii</taxon>
        <taxon>Neopterygii</taxon>
        <taxon>Teleostei</taxon>
        <taxon>Ostariophysi</taxon>
        <taxon>Cypriniformes</taxon>
        <taxon>Cyprinidae</taxon>
        <taxon>Labeoninae</taxon>
        <taxon>Labeonini</taxon>
        <taxon>Labeo</taxon>
    </lineage>
</organism>
<keyword evidence="9 10" id="KW-0472">Membrane</keyword>
<dbReference type="SUPFAM" id="SSF49265">
    <property type="entry name" value="Fibronectin type III"/>
    <property type="match status" value="1"/>
</dbReference>
<evidence type="ECO:0000256" key="1">
    <source>
        <dbReference type="ARBA" id="ARBA00004448"/>
    </source>
</evidence>
<dbReference type="PANTHER" id="PTHR45928">
    <property type="entry name" value="RE38146P"/>
    <property type="match status" value="1"/>
</dbReference>
<dbReference type="PROSITE" id="PS50920">
    <property type="entry name" value="SOLCAR"/>
    <property type="match status" value="1"/>
</dbReference>
<dbReference type="CDD" id="cd00063">
    <property type="entry name" value="FN3"/>
    <property type="match status" value="2"/>
</dbReference>
<dbReference type="Gene3D" id="2.60.40.10">
    <property type="entry name" value="Immunoglobulins"/>
    <property type="match status" value="2"/>
</dbReference>
<dbReference type="Pfam" id="PF15110">
    <property type="entry name" value="TMEM141"/>
    <property type="match status" value="1"/>
</dbReference>
<dbReference type="InterPro" id="IPR018108">
    <property type="entry name" value="MCP_transmembrane"/>
</dbReference>
<gene>
    <name evidence="13" type="ORF">ROHU_012099</name>
    <name evidence="14" type="ORF">ROHU_026785</name>
</gene>
<dbReference type="InterPro" id="IPR051508">
    <property type="entry name" value="Mito_Carrier_Antiporter"/>
</dbReference>
<evidence type="ECO:0000313" key="14">
    <source>
        <dbReference type="EMBL" id="RXN17505.1"/>
    </source>
</evidence>
<evidence type="ECO:0000256" key="10">
    <source>
        <dbReference type="PROSITE-ProRule" id="PRU00282"/>
    </source>
</evidence>
<feature type="domain" description="Fibronectin type-III" evidence="12">
    <location>
        <begin position="297"/>
        <end position="381"/>
    </location>
</feature>
<sequence>MVTGGEGLSSTAACIFGVLLENESVVLKLQKGTKGDSNLICDLVQTLTEDEPDVVMNAAGAIASLVETASGRTWFLQIQSVLYQVLEILSVLLENERENTVNSAALILARLFLCEETCEKVLSYSSACKIFRCLTQCLSCSHKDTAMNAAFAVGRLCGSRQAKILILREAKEHQLLLSVSPSTGVELQEEVNMCLRRLKRLSKPPPVMITNLSSTSCTVSWETCEPESGLDVMYSLFDKDVMLYHGLLCQVIIPVSSKQSMEPLSLQLSLSTPDGDISPFSEPVVITPEQLDTRLKPPRELCVIGSTATQVRLCWIEPEEGAKPKSYQIYCNDTLVKTTTLLGATVSCLSPGTTYQLSVSSLGPGDTESPRAVTEVRTAEDQDHAPSALAVVVLGRHELQINWGAPVAPLGRLFKYELSLNGCVVYLGTERSYTARRLSTNTSYTCVVTAITSRGRCHSSPVTKKTARDEYLHSHRYLQSPSPQTISKHFTPSPSIQVISEIKQNDTVSPATLKSKTDEQGPAFVFPVSSTDRLTVLNQEDSEYMFRSLTMSSMPCHPEDLRHFRARISPARLMQWNSDRKVPREKLPGITKQISEDGLQQYAACQSYAFMKGTASFILGKIDGLAGLQKGLVPGLFYQFFMNGVRLGSYAIIESWGYIHTDGRVSAAKSTVSGAIAGVVGAVMGSPIYLVKTHLQSQSTSSIAVGHQYKHRVFSEGSWLIALSAGMISSVVVVLAMTPFDVVSTRLYNQPVDHFGKGILYRGFVDCFSKTLKKEGMTGLYKGLGASYFRLGPHTILSLLFWNELRTLYHSYS</sequence>
<dbReference type="InterPro" id="IPR023395">
    <property type="entry name" value="MCP_dom_sf"/>
</dbReference>
<dbReference type="PROSITE" id="PS50853">
    <property type="entry name" value="FN3"/>
    <property type="match status" value="2"/>
</dbReference>
<dbReference type="InterPro" id="IPR036116">
    <property type="entry name" value="FN3_sf"/>
</dbReference>
<evidence type="ECO:0000259" key="12">
    <source>
        <dbReference type="PROSITE" id="PS50853"/>
    </source>
</evidence>
<comment type="similarity">
    <text evidence="2">Belongs to the mitochondrial carrier (TC 2.A.29) family.</text>
</comment>
<evidence type="ECO:0000256" key="8">
    <source>
        <dbReference type="ARBA" id="ARBA00023128"/>
    </source>
</evidence>
<comment type="subcellular location">
    <subcellularLocation>
        <location evidence="1">Mitochondrion inner membrane</location>
        <topology evidence="1">Multi-pass membrane protein</topology>
    </subcellularLocation>
</comment>
<dbReference type="InterPro" id="IPR026788">
    <property type="entry name" value="Tmem141"/>
</dbReference>
<evidence type="ECO:0000256" key="6">
    <source>
        <dbReference type="ARBA" id="ARBA00022792"/>
    </source>
</evidence>
<dbReference type="InterPro" id="IPR003961">
    <property type="entry name" value="FN3_dom"/>
</dbReference>
<evidence type="ECO:0000256" key="5">
    <source>
        <dbReference type="ARBA" id="ARBA00022737"/>
    </source>
</evidence>
<feature type="domain" description="Fibronectin type-III" evidence="12">
    <location>
        <begin position="385"/>
        <end position="470"/>
    </location>
</feature>
<name>A0A498LEW6_LABRO</name>
<proteinExistence type="inferred from homology"/>
<dbReference type="PANTHER" id="PTHR45928:SF2">
    <property type="entry name" value="SOLUTE CARRIER FAMILY 25 MEMBER 35"/>
    <property type="match status" value="1"/>
</dbReference>
<evidence type="ECO:0000256" key="11">
    <source>
        <dbReference type="SAM" id="Phobius"/>
    </source>
</evidence>
<keyword evidence="7 11" id="KW-1133">Transmembrane helix</keyword>
<keyword evidence="4 10" id="KW-0812">Transmembrane</keyword>
<dbReference type="SMART" id="SM00060">
    <property type="entry name" value="FN3"/>
    <property type="match status" value="2"/>
</dbReference>
<keyword evidence="6" id="KW-0999">Mitochondrion inner membrane</keyword>
<dbReference type="Gene3D" id="1.50.40.10">
    <property type="entry name" value="Mitochondrial carrier domain"/>
    <property type="match status" value="2"/>
</dbReference>
<feature type="transmembrane region" description="Helical" evidence="11">
    <location>
        <begin position="672"/>
        <end position="691"/>
    </location>
</feature>
<dbReference type="InterPro" id="IPR011989">
    <property type="entry name" value="ARM-like"/>
</dbReference>
<evidence type="ECO:0000256" key="7">
    <source>
        <dbReference type="ARBA" id="ARBA00022989"/>
    </source>
</evidence>
<dbReference type="STRING" id="84645.A0A498LEW6"/>
<feature type="repeat" description="Solcar" evidence="10">
    <location>
        <begin position="717"/>
        <end position="808"/>
    </location>
</feature>
<keyword evidence="5" id="KW-0677">Repeat</keyword>
<comment type="caution">
    <text evidence="13">The sequence shown here is derived from an EMBL/GenBank/DDBJ whole genome shotgun (WGS) entry which is preliminary data.</text>
</comment>
<dbReference type="EMBL" id="QBIY01013357">
    <property type="protein sequence ID" value="RXN06818.1"/>
    <property type="molecule type" value="Genomic_DNA"/>
</dbReference>
<dbReference type="InterPro" id="IPR016024">
    <property type="entry name" value="ARM-type_fold"/>
</dbReference>